<dbReference type="InterPro" id="IPR004843">
    <property type="entry name" value="Calcineurin-like_PHP"/>
</dbReference>
<dbReference type="InterPro" id="IPR029052">
    <property type="entry name" value="Metallo-depent_PP-like"/>
</dbReference>
<dbReference type="PANTHER" id="PTHR43143">
    <property type="entry name" value="METALLOPHOSPHOESTERASE, CALCINEURIN SUPERFAMILY"/>
    <property type="match status" value="1"/>
</dbReference>
<dbReference type="EMBL" id="CP046052">
    <property type="protein sequence ID" value="QGM46367.1"/>
    <property type="molecule type" value="Genomic_DNA"/>
</dbReference>
<sequence>MRLHFTPPRRLARAHSYRKSLSTFAECALAATLPLSALKGRVSALRRSPCPFLKKLANKGEPMSPCRRHRRTYLAGSIQTFGGQAVERKILGSLFAKPAPEPGNPVTNLPEQPRFQPLPHVARPDFSLPLERILRGVTEEAEKAGAMVFHALGDTGGIHGAETQNAVAAAMQDQIARAEKSERPRFLFHLGDIVYLSGASSQYVAQFYEPYQYYDAPIFAIPGNHDGETAVESHGEREPEPSLSGFMQNFCSPAPKRFFKYRSTMTQPYCYWKLEAPFVHIIGLYSNIDGQLDRRGDRRQQDWLTEQLRATPQDKWLVVAAHHPCFSLDETHGGYVEILAAMDAAFASAGRIPDAVLSGHVHSYQRFSRDFQERSTPYVIAGAGGFANSSRSLHKLQRGLAIERLPFRTTLPEVRLESFDVLNAGFLTVTARPETLRIDYFPVSFDDPPAVSGNAGDFVVVRSAGRVKTAR</sequence>
<dbReference type="SUPFAM" id="SSF56300">
    <property type="entry name" value="Metallo-dependent phosphatases"/>
    <property type="match status" value="1"/>
</dbReference>
<reference evidence="2 3" key="1">
    <citation type="submission" date="2019-11" db="EMBL/GenBank/DDBJ databases">
        <title>The genome sequence of Methylocystis heyeri.</title>
        <authorList>
            <person name="Oshkin I.Y."/>
            <person name="Miroshnikov K."/>
            <person name="Dedysh S.N."/>
        </authorList>
    </citation>
    <scope>NUCLEOTIDE SEQUENCE [LARGE SCALE GENOMIC DNA]</scope>
    <source>
        <strain evidence="2 3">H2</strain>
    </source>
</reference>
<keyword evidence="3" id="KW-1185">Reference proteome</keyword>
<proteinExistence type="predicted"/>
<dbReference type="OrthoDB" id="500534at2"/>
<gene>
    <name evidence="2" type="ORF">H2LOC_012030</name>
</gene>
<dbReference type="KEGG" id="mhey:H2LOC_012030"/>
<name>A0A6B8KF91_9HYPH</name>
<dbReference type="InterPro" id="IPR051918">
    <property type="entry name" value="STPP_CPPED1"/>
</dbReference>
<evidence type="ECO:0000313" key="3">
    <source>
        <dbReference type="Proteomes" id="UP000309061"/>
    </source>
</evidence>
<evidence type="ECO:0000259" key="1">
    <source>
        <dbReference type="Pfam" id="PF00149"/>
    </source>
</evidence>
<protein>
    <recommendedName>
        <fullName evidence="1">Calcineurin-like phosphoesterase domain-containing protein</fullName>
    </recommendedName>
</protein>
<dbReference type="GO" id="GO:0016787">
    <property type="term" value="F:hydrolase activity"/>
    <property type="evidence" value="ECO:0007669"/>
    <property type="project" value="InterPro"/>
</dbReference>
<organism evidence="2 3">
    <name type="scientific">Methylocystis heyeri</name>
    <dbReference type="NCBI Taxonomy" id="391905"/>
    <lineage>
        <taxon>Bacteria</taxon>
        <taxon>Pseudomonadati</taxon>
        <taxon>Pseudomonadota</taxon>
        <taxon>Alphaproteobacteria</taxon>
        <taxon>Hyphomicrobiales</taxon>
        <taxon>Methylocystaceae</taxon>
        <taxon>Methylocystis</taxon>
    </lineage>
</organism>
<feature type="domain" description="Calcineurin-like phosphoesterase" evidence="1">
    <location>
        <begin position="149"/>
        <end position="364"/>
    </location>
</feature>
<evidence type="ECO:0000313" key="2">
    <source>
        <dbReference type="EMBL" id="QGM46367.1"/>
    </source>
</evidence>
<accession>A0A6B8KF91</accession>
<dbReference type="Proteomes" id="UP000309061">
    <property type="component" value="Chromosome"/>
</dbReference>
<dbReference type="Gene3D" id="3.60.21.10">
    <property type="match status" value="1"/>
</dbReference>
<dbReference type="Pfam" id="PF00149">
    <property type="entry name" value="Metallophos"/>
    <property type="match status" value="1"/>
</dbReference>
<dbReference type="PANTHER" id="PTHR43143:SF1">
    <property type="entry name" value="SERINE_THREONINE-PROTEIN PHOSPHATASE CPPED1"/>
    <property type="match status" value="1"/>
</dbReference>
<dbReference type="AlphaFoldDB" id="A0A6B8KF91"/>